<dbReference type="EMBL" id="GGEC01086054">
    <property type="protein sequence ID" value="MBX66538.1"/>
    <property type="molecule type" value="Transcribed_RNA"/>
</dbReference>
<evidence type="ECO:0000313" key="1">
    <source>
        <dbReference type="EMBL" id="MBX66538.1"/>
    </source>
</evidence>
<name>A0A2P2QHP9_RHIMU</name>
<proteinExistence type="predicted"/>
<dbReference type="AlphaFoldDB" id="A0A2P2QHP9"/>
<accession>A0A2P2QHP9</accession>
<sequence>MLPIYCCFLSNWDSFDFCLYCVNMH</sequence>
<organism evidence="1">
    <name type="scientific">Rhizophora mucronata</name>
    <name type="common">Asiatic mangrove</name>
    <dbReference type="NCBI Taxonomy" id="61149"/>
    <lineage>
        <taxon>Eukaryota</taxon>
        <taxon>Viridiplantae</taxon>
        <taxon>Streptophyta</taxon>
        <taxon>Embryophyta</taxon>
        <taxon>Tracheophyta</taxon>
        <taxon>Spermatophyta</taxon>
        <taxon>Magnoliopsida</taxon>
        <taxon>eudicotyledons</taxon>
        <taxon>Gunneridae</taxon>
        <taxon>Pentapetalae</taxon>
        <taxon>rosids</taxon>
        <taxon>fabids</taxon>
        <taxon>Malpighiales</taxon>
        <taxon>Rhizophoraceae</taxon>
        <taxon>Rhizophora</taxon>
    </lineage>
</organism>
<protein>
    <submittedName>
        <fullName evidence="1">Uncharacterized protein</fullName>
    </submittedName>
</protein>
<reference evidence="1" key="1">
    <citation type="submission" date="2018-02" db="EMBL/GenBank/DDBJ databases">
        <title>Rhizophora mucronata_Transcriptome.</title>
        <authorList>
            <person name="Meera S.P."/>
            <person name="Sreeshan A."/>
            <person name="Augustine A."/>
        </authorList>
    </citation>
    <scope>NUCLEOTIDE SEQUENCE</scope>
    <source>
        <tissue evidence="1">Leaf</tissue>
    </source>
</reference>